<sequence>MTQPATQDIARNKMVDGQVRPNQVSDPRVIEAMRSLPREAFAPAGALAYADTDIDLGQGRFLASPLVTARLAQLVLANNPAEVLVVGAGSGYLAAVLAACGARVVALEEEARLQGGALAQYAPEVESVCAPLAAGYPAGGPYDVIVIEGAVPAIPENFASQLAPGGRVVAILADGDEPGGLGRAVSAEAVGKEFVTVRAFDCTARILPAFRRAPAFSL</sequence>
<reference evidence="5" key="1">
    <citation type="journal article" date="2019" name="Int. J. Syst. Evol. Microbiol.">
        <title>The Global Catalogue of Microorganisms (GCM) 10K type strain sequencing project: providing services to taxonomists for standard genome sequencing and annotation.</title>
        <authorList>
            <consortium name="The Broad Institute Genomics Platform"/>
            <consortium name="The Broad Institute Genome Sequencing Center for Infectious Disease"/>
            <person name="Wu L."/>
            <person name="Ma J."/>
        </authorList>
    </citation>
    <scope>NUCLEOTIDE SEQUENCE [LARGE SCALE GENOMIC DNA]</scope>
    <source>
        <strain evidence="5">NBRC 112502</strain>
    </source>
</reference>
<dbReference type="InterPro" id="IPR000682">
    <property type="entry name" value="PCMT"/>
</dbReference>
<comment type="similarity">
    <text evidence="1">Belongs to the methyltransferase superfamily. L-isoaspartyl/D-aspartyl protein methyltransferase family.</text>
</comment>
<organism evidence="4 5">
    <name type="scientific">Acidocella aquatica</name>
    <dbReference type="NCBI Taxonomy" id="1922313"/>
    <lineage>
        <taxon>Bacteria</taxon>
        <taxon>Pseudomonadati</taxon>
        <taxon>Pseudomonadota</taxon>
        <taxon>Alphaproteobacteria</taxon>
        <taxon>Acetobacterales</taxon>
        <taxon>Acidocellaceae</taxon>
        <taxon>Acidocella</taxon>
    </lineage>
</organism>
<name>A0ABQ6A1H3_9PROT</name>
<dbReference type="InterPro" id="IPR029063">
    <property type="entry name" value="SAM-dependent_MTases_sf"/>
</dbReference>
<dbReference type="EMBL" id="BSOS01000013">
    <property type="protein sequence ID" value="GLR66309.1"/>
    <property type="molecule type" value="Genomic_DNA"/>
</dbReference>
<dbReference type="RefSeq" id="WP_284256986.1">
    <property type="nucleotide sequence ID" value="NZ_BSOS01000013.1"/>
</dbReference>
<dbReference type="Proteomes" id="UP001156641">
    <property type="component" value="Unassembled WGS sequence"/>
</dbReference>
<proteinExistence type="inferred from homology"/>
<accession>A0ABQ6A1H3</accession>
<gene>
    <name evidence="4" type="ORF">GCM10010909_09890</name>
</gene>
<dbReference type="CDD" id="cd02440">
    <property type="entry name" value="AdoMet_MTases"/>
    <property type="match status" value="1"/>
</dbReference>
<comment type="caution">
    <text evidence="4">The sequence shown here is derived from an EMBL/GenBank/DDBJ whole genome shotgun (WGS) entry which is preliminary data.</text>
</comment>
<dbReference type="Pfam" id="PF01135">
    <property type="entry name" value="PCMT"/>
    <property type="match status" value="1"/>
</dbReference>
<dbReference type="PANTHER" id="PTHR11579:SF18">
    <property type="entry name" value="PROTEIN-L-ISOASPARTATE O-METHYLTRANSFERASE"/>
    <property type="match status" value="1"/>
</dbReference>
<evidence type="ECO:0000256" key="1">
    <source>
        <dbReference type="ARBA" id="ARBA00005369"/>
    </source>
</evidence>
<evidence type="ECO:0000256" key="3">
    <source>
        <dbReference type="ARBA" id="ARBA00030757"/>
    </source>
</evidence>
<evidence type="ECO:0000313" key="5">
    <source>
        <dbReference type="Proteomes" id="UP001156641"/>
    </source>
</evidence>
<evidence type="ECO:0000313" key="4">
    <source>
        <dbReference type="EMBL" id="GLR66309.1"/>
    </source>
</evidence>
<dbReference type="SUPFAM" id="SSF53335">
    <property type="entry name" value="S-adenosyl-L-methionine-dependent methyltransferases"/>
    <property type="match status" value="1"/>
</dbReference>
<dbReference type="Gene3D" id="3.40.50.150">
    <property type="entry name" value="Vaccinia Virus protein VP39"/>
    <property type="match status" value="1"/>
</dbReference>
<evidence type="ECO:0000256" key="2">
    <source>
        <dbReference type="ARBA" id="ARBA00013346"/>
    </source>
</evidence>
<protein>
    <recommendedName>
        <fullName evidence="2">Protein-L-isoaspartate O-methyltransferase</fullName>
    </recommendedName>
    <alternativeName>
        <fullName evidence="3">Protein L-isoaspartyl methyltransferase</fullName>
    </alternativeName>
</protein>
<dbReference type="PANTHER" id="PTHR11579">
    <property type="entry name" value="PROTEIN-L-ISOASPARTATE O-METHYLTRANSFERASE"/>
    <property type="match status" value="1"/>
</dbReference>
<keyword evidence="5" id="KW-1185">Reference proteome</keyword>